<feature type="domain" description="Lcl C-terminal" evidence="3">
    <location>
        <begin position="236"/>
        <end position="382"/>
    </location>
</feature>
<feature type="coiled-coil region" evidence="1">
    <location>
        <begin position="192"/>
        <end position="219"/>
    </location>
</feature>
<evidence type="ECO:0000313" key="5">
    <source>
        <dbReference type="Proteomes" id="UP000663814"/>
    </source>
</evidence>
<keyword evidence="2" id="KW-0732">Signal</keyword>
<feature type="chain" id="PRO_5046898886" evidence="2">
    <location>
        <begin position="21"/>
        <end position="388"/>
    </location>
</feature>
<proteinExistence type="predicted"/>
<keyword evidence="5" id="KW-1185">Reference proteome</keyword>
<gene>
    <name evidence="4" type="ORF">I4W93_010290</name>
</gene>
<comment type="caution">
    <text evidence="4">The sequence shown here is derived from an EMBL/GenBank/DDBJ whole genome shotgun (WGS) entry which is preliminary data.</text>
</comment>
<dbReference type="PROSITE" id="PS51257">
    <property type="entry name" value="PROKAR_LIPOPROTEIN"/>
    <property type="match status" value="1"/>
</dbReference>
<dbReference type="EMBL" id="JAERPS020000003">
    <property type="protein sequence ID" value="MBZ9611985.1"/>
    <property type="molecule type" value="Genomic_DNA"/>
</dbReference>
<sequence length="388" mass="43432">MKKLLILSALVLTACSPAPTVVLRIDCGEYNNKDLQVTINNEVAGTCPLDTMIRHGETVISARKDSEDASYLYSEVTERLAENAMKRIKLEFKTVYPEPYYFIKATDISGINRYLAEFPEGKNAPKLLEKLENIYYENAKDVAGIDNYLTKFPEGKYATELREQLESIFFLKASDIKGAQAYLSRYPTGKNAAEINRKLAQLVEERRVADEKNRAAAREKIRKEMLAAGFIDNFDGTVTQVSTGLRWMRCGVGQNWTGSSCSGRLASYSWYSAQKLGDDGWRLPTARELFTLVHCSTKELSSYSRDVGDGMPAIKHGCSGKYKKPTISILAFPNTPADSYWTSTMSTGGSLYCSEFALIIRFDNGSIDTHCRKTGNHVRLVRNDNSKT</sequence>
<evidence type="ECO:0000256" key="1">
    <source>
        <dbReference type="SAM" id="Coils"/>
    </source>
</evidence>
<reference evidence="4 5" key="1">
    <citation type="submission" date="2021-08" db="EMBL/GenBank/DDBJ databases">
        <title>Rheinheimera aquimaris sp. nov., isolated from seawater of the East Sea in Korea.</title>
        <authorList>
            <person name="Kim K.H."/>
            <person name="Wenting R."/>
            <person name="Kim K.R."/>
            <person name="Jeon C.O."/>
        </authorList>
    </citation>
    <scope>NUCLEOTIDE SEQUENCE [LARGE SCALE GENOMIC DNA]</scope>
    <source>
        <strain evidence="4 5">MA-13</strain>
    </source>
</reference>
<dbReference type="PANTHER" id="PTHR35812:SF1">
    <property type="entry name" value="LIPOPROTEIN"/>
    <property type="match status" value="1"/>
</dbReference>
<dbReference type="Pfam" id="PF07603">
    <property type="entry name" value="Lcl_C"/>
    <property type="match status" value="1"/>
</dbReference>
<accession>A0ABS7XA80</accession>
<dbReference type="Proteomes" id="UP000663814">
    <property type="component" value="Unassembled WGS sequence"/>
</dbReference>
<organism evidence="4 5">
    <name type="scientific">Rheinheimera maricola</name>
    <dbReference type="NCBI Taxonomy" id="2793282"/>
    <lineage>
        <taxon>Bacteria</taxon>
        <taxon>Pseudomonadati</taxon>
        <taxon>Pseudomonadota</taxon>
        <taxon>Gammaproteobacteria</taxon>
        <taxon>Chromatiales</taxon>
        <taxon>Chromatiaceae</taxon>
        <taxon>Rheinheimera</taxon>
    </lineage>
</organism>
<evidence type="ECO:0000256" key="2">
    <source>
        <dbReference type="SAM" id="SignalP"/>
    </source>
</evidence>
<protein>
    <submittedName>
        <fullName evidence="4">DUF1566 domain-containing protein</fullName>
    </submittedName>
</protein>
<dbReference type="PANTHER" id="PTHR35812">
    <property type="entry name" value="LIPOPROTEIN"/>
    <property type="match status" value="1"/>
</dbReference>
<name>A0ABS7XA80_9GAMM</name>
<dbReference type="InterPro" id="IPR011460">
    <property type="entry name" value="Lcl_C"/>
</dbReference>
<dbReference type="RefSeq" id="WP_205311006.1">
    <property type="nucleotide sequence ID" value="NZ_JAERPS020000003.1"/>
</dbReference>
<evidence type="ECO:0000313" key="4">
    <source>
        <dbReference type="EMBL" id="MBZ9611985.1"/>
    </source>
</evidence>
<evidence type="ECO:0000259" key="3">
    <source>
        <dbReference type="Pfam" id="PF07603"/>
    </source>
</evidence>
<feature type="signal peptide" evidence="2">
    <location>
        <begin position="1"/>
        <end position="20"/>
    </location>
</feature>
<keyword evidence="1" id="KW-0175">Coiled coil</keyword>